<dbReference type="Proteomes" id="UP001060085">
    <property type="component" value="Linkage Group LG05"/>
</dbReference>
<comment type="caution">
    <text evidence="1">The sequence shown here is derived from an EMBL/GenBank/DDBJ whole genome shotgun (WGS) entry which is preliminary data.</text>
</comment>
<proteinExistence type="predicted"/>
<accession>A0ACC0AW99</accession>
<keyword evidence="2" id="KW-1185">Reference proteome</keyword>
<evidence type="ECO:0000313" key="1">
    <source>
        <dbReference type="EMBL" id="KAI5664409.1"/>
    </source>
</evidence>
<gene>
    <name evidence="1" type="ORF">M9H77_23732</name>
</gene>
<reference evidence="2" key="1">
    <citation type="journal article" date="2023" name="Nat. Plants">
        <title>Single-cell RNA sequencing provides a high-resolution roadmap for understanding the multicellular compartmentation of specialized metabolism.</title>
        <authorList>
            <person name="Sun S."/>
            <person name="Shen X."/>
            <person name="Li Y."/>
            <person name="Li Y."/>
            <person name="Wang S."/>
            <person name="Li R."/>
            <person name="Zhang H."/>
            <person name="Shen G."/>
            <person name="Guo B."/>
            <person name="Wei J."/>
            <person name="Xu J."/>
            <person name="St-Pierre B."/>
            <person name="Chen S."/>
            <person name="Sun C."/>
        </authorList>
    </citation>
    <scope>NUCLEOTIDE SEQUENCE [LARGE SCALE GENOMIC DNA]</scope>
</reference>
<dbReference type="EMBL" id="CM044705">
    <property type="protein sequence ID" value="KAI5664409.1"/>
    <property type="molecule type" value="Genomic_DNA"/>
</dbReference>
<protein>
    <submittedName>
        <fullName evidence="1">Uncharacterized protein</fullName>
    </submittedName>
</protein>
<evidence type="ECO:0000313" key="2">
    <source>
        <dbReference type="Proteomes" id="UP001060085"/>
    </source>
</evidence>
<name>A0ACC0AW99_CATRO</name>
<organism evidence="1 2">
    <name type="scientific">Catharanthus roseus</name>
    <name type="common">Madagascar periwinkle</name>
    <name type="synonym">Vinca rosea</name>
    <dbReference type="NCBI Taxonomy" id="4058"/>
    <lineage>
        <taxon>Eukaryota</taxon>
        <taxon>Viridiplantae</taxon>
        <taxon>Streptophyta</taxon>
        <taxon>Embryophyta</taxon>
        <taxon>Tracheophyta</taxon>
        <taxon>Spermatophyta</taxon>
        <taxon>Magnoliopsida</taxon>
        <taxon>eudicotyledons</taxon>
        <taxon>Gunneridae</taxon>
        <taxon>Pentapetalae</taxon>
        <taxon>asterids</taxon>
        <taxon>lamiids</taxon>
        <taxon>Gentianales</taxon>
        <taxon>Apocynaceae</taxon>
        <taxon>Rauvolfioideae</taxon>
        <taxon>Vinceae</taxon>
        <taxon>Catharanthinae</taxon>
        <taxon>Catharanthus</taxon>
    </lineage>
</organism>
<sequence>MGDDGRPSAGADDIVVSDREGVNGNIHVNGFLAEAENGRLIYGNSAGSSGDGFRTYKSRKSAGSSGDSFRTYKRRKYSPAEANGKLSGNSATQSKKKSKLELPDMVMKKDACPHANAAASSSHVSFNASSDCIVNQRRNVVLQQLCESLDDEAGLVKCIRDALAFRPEDGCISPVKEPVKSCEDGRKCTSLSGPGHSQFENEAKCANNVMLNESVNDTNHRMVTELCQRTFKDVIMSENFASLCNLLLENFQGMRADKVFDISVINSRMKEGKYESAPVLFFSDIQQFWSKLQKIGSDIVALANNLSVKSRASYQEQVRGLFQGSSDDGALEFATQESDMPFKVEQTEACGMYKACACKCCNRKTDGKDCLVCDSCEAMYHVSCIAVKEIPLRNWFCASCTAKGIQSPHDDCVVCERINASRSLATMDGIDQLADPGTSMELDKSSNGLMADDFQVSEEGIDMPCCNVCRTDIQIGEKLKTCGHTFCPHKFYHAKCLTSTQLNSYGPRWYCPSCLCRICLDDRDDEKIVLCDACDHAYHIYCLQPPRTVIPKGKWFCRNCGEDIQRIHKAKLRYENLGNTLRELPEEGKASYAGRLGQKGKKRETFDKSGGVDMLLNAARTLNYEENLAAMGRKN</sequence>